<dbReference type="GO" id="GO:0042597">
    <property type="term" value="C:periplasmic space"/>
    <property type="evidence" value="ECO:0007669"/>
    <property type="project" value="UniProtKB-SubCell"/>
</dbReference>
<keyword evidence="1" id="KW-0574">Periplasm</keyword>
<comment type="caution">
    <text evidence="3">The sequence shown here is derived from an EMBL/GenBank/DDBJ whole genome shotgun (WGS) entry which is preliminary data.</text>
</comment>
<dbReference type="SUPFAM" id="SSF54423">
    <property type="entry name" value="DsbC/DsbG N-terminal domain-like"/>
    <property type="match status" value="1"/>
</dbReference>
<comment type="subcellular location">
    <subcellularLocation>
        <location evidence="1">Periplasm</location>
    </subcellularLocation>
</comment>
<comment type="function">
    <text evidence="1">Required for disulfide bond formation in some periplasmic proteins. Acts by transferring its disulfide bond to other proteins and is reduced in the process.</text>
</comment>
<dbReference type="RefSeq" id="WP_080861422.1">
    <property type="nucleotide sequence ID" value="NZ_CP077405.1"/>
</dbReference>
<dbReference type="EMBL" id="NAEW01000046">
    <property type="protein sequence ID" value="OQM38965.1"/>
    <property type="molecule type" value="Genomic_DNA"/>
</dbReference>
<evidence type="ECO:0000313" key="3">
    <source>
        <dbReference type="EMBL" id="OQM38965.1"/>
    </source>
</evidence>
<evidence type="ECO:0000256" key="1">
    <source>
        <dbReference type="RuleBase" id="RU364038"/>
    </source>
</evidence>
<dbReference type="AlphaFoldDB" id="A0A1V8NRC2"/>
<name>A0A1V8NRC2_CITBR</name>
<dbReference type="InterPro" id="IPR033954">
    <property type="entry name" value="DiS-bond_Isoase_DsbC/G"/>
</dbReference>
<dbReference type="Gene3D" id="3.10.450.70">
    <property type="entry name" value="Disulphide bond isomerase, DsbC/G, N-terminal"/>
    <property type="match status" value="1"/>
</dbReference>
<reference evidence="3 4" key="1">
    <citation type="submission" date="2017-03" db="EMBL/GenBank/DDBJ databases">
        <authorList>
            <person name="Afonso C.L."/>
            <person name="Miller P.J."/>
            <person name="Scott M.A."/>
            <person name="Spackman E."/>
            <person name="Goraichik I."/>
            <person name="Dimitrov K.M."/>
            <person name="Suarez D.L."/>
            <person name="Swayne D.E."/>
        </authorList>
    </citation>
    <scope>NUCLEOTIDE SEQUENCE [LARGE SCALE GENOMIC DNA]</scope>
    <source>
        <strain evidence="3 4">ATCC 51113</strain>
    </source>
</reference>
<gene>
    <name evidence="3" type="ORF">BZK42_27365</name>
</gene>
<comment type="similarity">
    <text evidence="1">Belongs to the thioredoxin family. DsbC subfamily.</text>
</comment>
<dbReference type="NCBIfam" id="NF008657">
    <property type="entry name" value="PRK11657.1"/>
    <property type="match status" value="1"/>
</dbReference>
<dbReference type="Gene3D" id="3.40.30.10">
    <property type="entry name" value="Glutaredoxin"/>
    <property type="match status" value="1"/>
</dbReference>
<organism evidence="3 4">
    <name type="scientific">Citrobacter braakii</name>
    <dbReference type="NCBI Taxonomy" id="57706"/>
    <lineage>
        <taxon>Bacteria</taxon>
        <taxon>Pseudomonadati</taxon>
        <taxon>Pseudomonadota</taxon>
        <taxon>Gammaproteobacteria</taxon>
        <taxon>Enterobacterales</taxon>
        <taxon>Enterobacteriaceae</taxon>
        <taxon>Citrobacter</taxon>
        <taxon>Citrobacter freundii complex</taxon>
    </lineage>
</organism>
<proteinExistence type="inferred from homology"/>
<keyword evidence="1" id="KW-0732">Signal</keyword>
<keyword evidence="1" id="KW-0676">Redox-active center</keyword>
<dbReference type="PANTHER" id="PTHR35272:SF4">
    <property type="entry name" value="THIOL:DISULFIDE INTERCHANGE PROTEIN DSBG"/>
    <property type="match status" value="1"/>
</dbReference>
<protein>
    <recommendedName>
        <fullName evidence="1">Thiol:disulfide interchange protein</fullName>
    </recommendedName>
</protein>
<dbReference type="InterPro" id="IPR012336">
    <property type="entry name" value="Thioredoxin-like_fold"/>
</dbReference>
<accession>A0A1V8NRC2</accession>
<evidence type="ECO:0000259" key="2">
    <source>
        <dbReference type="Pfam" id="PF13098"/>
    </source>
</evidence>
<evidence type="ECO:0000313" key="4">
    <source>
        <dbReference type="Proteomes" id="UP000192573"/>
    </source>
</evidence>
<dbReference type="SUPFAM" id="SSF52833">
    <property type="entry name" value="Thioredoxin-like"/>
    <property type="match status" value="1"/>
</dbReference>
<sequence>MHQIEWLLLLVLGFLPTLGLAETTPLPAPLAALEKQGLELKGEFNLKPDFKGYVMEYDGQGTTVFLSSDKKHAFVGNLVDSDGNNLSTPWIEKYVYAPMARDMWQKLEKSRWIQDGKDNAAQKVYVFFDPYCPYCTEFWQKARPWVDAGKVQLRLIPVAMLRPDSNLKAAAIMMSKDPVKTLHDYESSHWKTRLDKPDPVPADITAALQANLLLMEKLGSNATPAIYYLSPEGRLQQQLGLPPDDDTMNTIMGGKP</sequence>
<dbReference type="Pfam" id="PF13098">
    <property type="entry name" value="Thioredoxin_2"/>
    <property type="match status" value="1"/>
</dbReference>
<dbReference type="Proteomes" id="UP000192573">
    <property type="component" value="Unassembled WGS sequence"/>
</dbReference>
<dbReference type="InterPro" id="IPR036249">
    <property type="entry name" value="Thioredoxin-like_sf"/>
</dbReference>
<dbReference type="InterPro" id="IPR051470">
    <property type="entry name" value="Thiol:disulfide_interchange"/>
</dbReference>
<dbReference type="CDD" id="cd03020">
    <property type="entry name" value="DsbA_DsbC_DsbG"/>
    <property type="match status" value="1"/>
</dbReference>
<feature type="domain" description="Thioredoxin-like fold" evidence="2">
    <location>
        <begin position="118"/>
        <end position="237"/>
    </location>
</feature>
<dbReference type="PANTHER" id="PTHR35272">
    <property type="entry name" value="THIOL:DISULFIDE INTERCHANGE PROTEIN DSBC-RELATED"/>
    <property type="match status" value="1"/>
</dbReference>
<dbReference type="InterPro" id="IPR009094">
    <property type="entry name" value="DiS-bond_isomerase_DsbC/G_N_sf"/>
</dbReference>